<sequence length="498" mass="54618">MLASVGTMVRSGRRLHAIPRLGDWPAFAVLALVVLATRALWFGDPVADFDEQLYSFIGWRMTQGDLPYADLWDRKPFGLFAIYALAHWLFGPEAIAYQLVAAASAFAGAILVFALSRQLVDRVSATFAGSLYLMLMALYGSQSGQSEIFHTPLMLGMLWLVRDWRRPDAVGRAAFAMLLGGIALQVKYTVLPQCAFFGAYALYGQWRSGAGLPRLAGLAVSFAALGVLPTALVGALYALWGQFDAFWFANFVSFFDRIPAGRFHRAHLTGLYPLAVPAALGLYAALRLNQPRDWPTYGLFAGWTLSTIGTVLLPGTVYIYYYAALAPCVVLLVLPLIDLRIRFGIVAAMLMVIGPGRLLDLPDRYAYSQTERRVAARLSAAIAPHVDAKRDCLYVFDGPTALYRTTGTCLPTRFIYPDHLNNALESGSLGVSQTEELARILATRPGVIVTADDPVTIQREESLALVTAAVWADYRPLITASLHDRGITAWVRRDLSPT</sequence>
<feature type="transmembrane region" description="Helical" evidence="8">
    <location>
        <begin position="271"/>
        <end position="288"/>
    </location>
</feature>
<proteinExistence type="predicted"/>
<dbReference type="OrthoDB" id="345761at2"/>
<dbReference type="Proteomes" id="UP000469159">
    <property type="component" value="Unassembled WGS sequence"/>
</dbReference>
<dbReference type="InterPro" id="IPR050297">
    <property type="entry name" value="LipidA_mod_glycosyltrf_83"/>
</dbReference>
<keyword evidence="3" id="KW-0328">Glycosyltransferase</keyword>
<keyword evidence="6 8" id="KW-1133">Transmembrane helix</keyword>
<dbReference type="PANTHER" id="PTHR33908">
    <property type="entry name" value="MANNOSYLTRANSFERASE YKCB-RELATED"/>
    <property type="match status" value="1"/>
</dbReference>
<organism evidence="9 10">
    <name type="scientific">Croceibacterium soli</name>
    <dbReference type="NCBI Taxonomy" id="1739690"/>
    <lineage>
        <taxon>Bacteria</taxon>
        <taxon>Pseudomonadati</taxon>
        <taxon>Pseudomonadota</taxon>
        <taxon>Alphaproteobacteria</taxon>
        <taxon>Sphingomonadales</taxon>
        <taxon>Erythrobacteraceae</taxon>
        <taxon>Croceibacterium</taxon>
    </lineage>
</organism>
<accession>A0A6I4UVF3</accession>
<evidence type="ECO:0000256" key="7">
    <source>
        <dbReference type="ARBA" id="ARBA00023136"/>
    </source>
</evidence>
<keyword evidence="4" id="KW-0808">Transferase</keyword>
<protein>
    <recommendedName>
        <fullName evidence="11">Glycosyltransferase RgtA/B/C/D-like domain-containing protein</fullName>
    </recommendedName>
</protein>
<dbReference type="AlphaFoldDB" id="A0A6I4UVF3"/>
<feature type="transmembrane region" description="Helical" evidence="8">
    <location>
        <begin position="95"/>
        <end position="116"/>
    </location>
</feature>
<evidence type="ECO:0000256" key="5">
    <source>
        <dbReference type="ARBA" id="ARBA00022692"/>
    </source>
</evidence>
<feature type="transmembrane region" description="Helical" evidence="8">
    <location>
        <begin position="294"/>
        <end position="312"/>
    </location>
</feature>
<gene>
    <name evidence="9" type="ORF">GRI75_13980</name>
</gene>
<evidence type="ECO:0000256" key="1">
    <source>
        <dbReference type="ARBA" id="ARBA00004651"/>
    </source>
</evidence>
<dbReference type="GO" id="GO:0016763">
    <property type="term" value="F:pentosyltransferase activity"/>
    <property type="evidence" value="ECO:0007669"/>
    <property type="project" value="TreeGrafter"/>
</dbReference>
<dbReference type="GO" id="GO:0009103">
    <property type="term" value="P:lipopolysaccharide biosynthetic process"/>
    <property type="evidence" value="ECO:0007669"/>
    <property type="project" value="UniProtKB-ARBA"/>
</dbReference>
<feature type="transmembrane region" description="Helical" evidence="8">
    <location>
        <begin position="21"/>
        <end position="41"/>
    </location>
</feature>
<evidence type="ECO:0000256" key="4">
    <source>
        <dbReference type="ARBA" id="ARBA00022679"/>
    </source>
</evidence>
<dbReference type="EMBL" id="WTYK01000010">
    <property type="protein sequence ID" value="MXP42751.1"/>
    <property type="molecule type" value="Genomic_DNA"/>
</dbReference>
<feature type="transmembrane region" description="Helical" evidence="8">
    <location>
        <begin position="343"/>
        <end position="359"/>
    </location>
</feature>
<feature type="transmembrane region" description="Helical" evidence="8">
    <location>
        <begin position="123"/>
        <end position="142"/>
    </location>
</feature>
<evidence type="ECO:0000256" key="2">
    <source>
        <dbReference type="ARBA" id="ARBA00022475"/>
    </source>
</evidence>
<comment type="caution">
    <text evidence="9">The sequence shown here is derived from an EMBL/GenBank/DDBJ whole genome shotgun (WGS) entry which is preliminary data.</text>
</comment>
<dbReference type="PANTHER" id="PTHR33908:SF11">
    <property type="entry name" value="MEMBRANE PROTEIN"/>
    <property type="match status" value="1"/>
</dbReference>
<keyword evidence="5 8" id="KW-0812">Transmembrane</keyword>
<evidence type="ECO:0000256" key="6">
    <source>
        <dbReference type="ARBA" id="ARBA00022989"/>
    </source>
</evidence>
<reference evidence="9 10" key="1">
    <citation type="submission" date="2019-12" db="EMBL/GenBank/DDBJ databases">
        <title>Genomic-based taxomic classification of the family Erythrobacteraceae.</title>
        <authorList>
            <person name="Xu L."/>
        </authorList>
    </citation>
    <scope>NUCLEOTIDE SEQUENCE [LARGE SCALE GENOMIC DNA]</scope>
    <source>
        <strain evidence="9 10">MCCC 1K02066</strain>
    </source>
</reference>
<keyword evidence="10" id="KW-1185">Reference proteome</keyword>
<feature type="transmembrane region" description="Helical" evidence="8">
    <location>
        <begin position="176"/>
        <end position="203"/>
    </location>
</feature>
<evidence type="ECO:0000256" key="8">
    <source>
        <dbReference type="SAM" id="Phobius"/>
    </source>
</evidence>
<evidence type="ECO:0000256" key="3">
    <source>
        <dbReference type="ARBA" id="ARBA00022676"/>
    </source>
</evidence>
<evidence type="ECO:0000313" key="10">
    <source>
        <dbReference type="Proteomes" id="UP000469159"/>
    </source>
</evidence>
<keyword evidence="2" id="KW-1003">Cell membrane</keyword>
<dbReference type="GO" id="GO:0005886">
    <property type="term" value="C:plasma membrane"/>
    <property type="evidence" value="ECO:0007669"/>
    <property type="project" value="UniProtKB-SubCell"/>
</dbReference>
<feature type="transmembrane region" description="Helical" evidence="8">
    <location>
        <begin position="215"/>
        <end position="240"/>
    </location>
</feature>
<name>A0A6I4UVF3_9SPHN</name>
<evidence type="ECO:0008006" key="11">
    <source>
        <dbReference type="Google" id="ProtNLM"/>
    </source>
</evidence>
<evidence type="ECO:0000313" key="9">
    <source>
        <dbReference type="EMBL" id="MXP42751.1"/>
    </source>
</evidence>
<comment type="subcellular location">
    <subcellularLocation>
        <location evidence="1">Cell membrane</location>
        <topology evidence="1">Multi-pass membrane protein</topology>
    </subcellularLocation>
</comment>
<dbReference type="RefSeq" id="WP_160747610.1">
    <property type="nucleotide sequence ID" value="NZ_WTYK01000010.1"/>
</dbReference>
<keyword evidence="7 8" id="KW-0472">Membrane</keyword>